<organism evidence="2">
    <name type="scientific">Arundo donax</name>
    <name type="common">Giant reed</name>
    <name type="synonym">Donax arundinaceus</name>
    <dbReference type="NCBI Taxonomy" id="35708"/>
    <lineage>
        <taxon>Eukaryota</taxon>
        <taxon>Viridiplantae</taxon>
        <taxon>Streptophyta</taxon>
        <taxon>Embryophyta</taxon>
        <taxon>Tracheophyta</taxon>
        <taxon>Spermatophyta</taxon>
        <taxon>Magnoliopsida</taxon>
        <taxon>Liliopsida</taxon>
        <taxon>Poales</taxon>
        <taxon>Poaceae</taxon>
        <taxon>PACMAD clade</taxon>
        <taxon>Arundinoideae</taxon>
        <taxon>Arundineae</taxon>
        <taxon>Arundo</taxon>
    </lineage>
</organism>
<name>A0A0A9ARG5_ARUDO</name>
<dbReference type="EMBL" id="GBRH01246390">
    <property type="protein sequence ID" value="JAD51505.1"/>
    <property type="molecule type" value="Transcribed_RNA"/>
</dbReference>
<reference evidence="2" key="2">
    <citation type="journal article" date="2015" name="Data Brief">
        <title>Shoot transcriptome of the giant reed, Arundo donax.</title>
        <authorList>
            <person name="Barrero R.A."/>
            <person name="Guerrero F.D."/>
            <person name="Moolhuijzen P."/>
            <person name="Goolsby J.A."/>
            <person name="Tidwell J."/>
            <person name="Bellgard S.E."/>
            <person name="Bellgard M.I."/>
        </authorList>
    </citation>
    <scope>NUCLEOTIDE SEQUENCE</scope>
    <source>
        <tissue evidence="2">Shoot tissue taken approximately 20 cm above the soil surface</tissue>
    </source>
</reference>
<protein>
    <submittedName>
        <fullName evidence="2">Uncharacterized protein</fullName>
    </submittedName>
</protein>
<proteinExistence type="predicted"/>
<reference evidence="2" key="1">
    <citation type="submission" date="2014-09" db="EMBL/GenBank/DDBJ databases">
        <authorList>
            <person name="Magalhaes I.L.F."/>
            <person name="Oliveira U."/>
            <person name="Santos F.R."/>
            <person name="Vidigal T.H.D.A."/>
            <person name="Brescovit A.D."/>
            <person name="Santos A.J."/>
        </authorList>
    </citation>
    <scope>NUCLEOTIDE SEQUENCE</scope>
    <source>
        <tissue evidence="2">Shoot tissue taken approximately 20 cm above the soil surface</tissue>
    </source>
</reference>
<accession>A0A0A9ARG5</accession>
<evidence type="ECO:0000313" key="2">
    <source>
        <dbReference type="EMBL" id="JAD51505.1"/>
    </source>
</evidence>
<feature type="region of interest" description="Disordered" evidence="1">
    <location>
        <begin position="15"/>
        <end position="56"/>
    </location>
</feature>
<sequence>MLRPGRGEVDVLRDVRRRRGRGGGRALPVMDAQRDAPLAGVRRPGQAHPVPVLLEN</sequence>
<dbReference type="AlphaFoldDB" id="A0A0A9ARG5"/>
<evidence type="ECO:0000256" key="1">
    <source>
        <dbReference type="SAM" id="MobiDB-lite"/>
    </source>
</evidence>